<dbReference type="EMBL" id="CP063362">
    <property type="protein sequence ID" value="QRG08929.1"/>
    <property type="molecule type" value="Genomic_DNA"/>
</dbReference>
<reference evidence="1 2" key="1">
    <citation type="submission" date="2020-10" db="EMBL/GenBank/DDBJ databases">
        <title>Degradation of 1,4-Dioxane by Xanthobacter sp. YN2, via a Novel Group-2 Soluble Di-Iron Monooxygenase.</title>
        <authorList>
            <person name="Ma F."/>
            <person name="Wang Y."/>
            <person name="Yang J."/>
            <person name="Guo H."/>
            <person name="Su D."/>
            <person name="Yu L."/>
        </authorList>
    </citation>
    <scope>NUCLEOTIDE SEQUENCE [LARGE SCALE GENOMIC DNA]</scope>
    <source>
        <strain evidence="1 2">YN2</strain>
    </source>
</reference>
<dbReference type="Proteomes" id="UP000596427">
    <property type="component" value="Chromosome"/>
</dbReference>
<gene>
    <name evidence="1" type="ORF">EZH22_12020</name>
</gene>
<organism evidence="1 2">
    <name type="scientific">Xanthobacter dioxanivorans</name>
    <dbReference type="NCBI Taxonomy" id="2528964"/>
    <lineage>
        <taxon>Bacteria</taxon>
        <taxon>Pseudomonadati</taxon>
        <taxon>Pseudomonadota</taxon>
        <taxon>Alphaproteobacteria</taxon>
        <taxon>Hyphomicrobiales</taxon>
        <taxon>Xanthobacteraceae</taxon>
        <taxon>Xanthobacter</taxon>
    </lineage>
</organism>
<name>A0A974PT48_9HYPH</name>
<proteinExistence type="predicted"/>
<sequence length="466" mass="50192">MGASGNSPASERASPFRKDVSLDRLADRFNVAQFVSFAPSPKGPVQQFSRLADASPNSRFASPADAVRALFQKSAEGSVNVRSFDEERPQSREFIYGLQTTDDVLSALARLSAEGLFMIANETIDVSDGGVSGVAMGEIVEFGPDTTPRGVEKSGFATLPRDWAETVFSTVYGASPDFDFATRSRIEFSLHPKARGYRQTPVLYWELGEAEAFPARLADARWPNDFSRMIGDKAYGLLVAHAAGMPVPRTTVIGRRVAPFTFGEPTGSNEIWLRTCPTEQQPGKFSTFRGWKDPFLLMSQEDSEHKAVASVLSQSGIPAAWSGAAIEVADGSVVIEGVKGTGDKLMLGAAQPADLPPHVKAAVLALHRLLRNRVGDVRFEWVFDGHKAWLVQLHRGGTRSSASVVVPGDASHWVTFRTADGLEVLRKLVNDLPTGAGIVIDGPVGLTSHIADLVRKAGIPTRFGTG</sequence>
<evidence type="ECO:0000313" key="2">
    <source>
        <dbReference type="Proteomes" id="UP000596427"/>
    </source>
</evidence>
<dbReference type="RefSeq" id="WP_203195845.1">
    <property type="nucleotide sequence ID" value="NZ_CP063362.1"/>
</dbReference>
<dbReference type="AlphaFoldDB" id="A0A974PT48"/>
<dbReference type="KEGG" id="xdi:EZH22_12020"/>
<accession>A0A974PT48</accession>
<keyword evidence="2" id="KW-1185">Reference proteome</keyword>
<protein>
    <submittedName>
        <fullName evidence="1">Uncharacterized protein</fullName>
    </submittedName>
</protein>
<evidence type="ECO:0000313" key="1">
    <source>
        <dbReference type="EMBL" id="QRG08929.1"/>
    </source>
</evidence>